<dbReference type="Gene3D" id="1.10.10.10">
    <property type="entry name" value="Winged helix-like DNA-binding domain superfamily/Winged helix DNA-binding domain"/>
    <property type="match status" value="1"/>
</dbReference>
<keyword evidence="7" id="KW-0808">Transferase</keyword>
<dbReference type="Gene3D" id="3.40.640.10">
    <property type="entry name" value="Type I PLP-dependent aspartate aminotransferase-like (Major domain)"/>
    <property type="match status" value="1"/>
</dbReference>
<gene>
    <name evidence="7" type="ORF">C0W41_10220</name>
</gene>
<dbReference type="InterPro" id="IPR015424">
    <property type="entry name" value="PyrdxlP-dep_Trfase"/>
</dbReference>
<feature type="domain" description="HTH gntR-type" evidence="6">
    <location>
        <begin position="21"/>
        <end position="89"/>
    </location>
</feature>
<dbReference type="GO" id="GO:0003677">
    <property type="term" value="F:DNA binding"/>
    <property type="evidence" value="ECO:0007669"/>
    <property type="project" value="UniProtKB-KW"/>
</dbReference>
<evidence type="ECO:0000313" key="8">
    <source>
        <dbReference type="Proteomes" id="UP000241440"/>
    </source>
</evidence>
<dbReference type="SMART" id="SM00345">
    <property type="entry name" value="HTH_GNTR"/>
    <property type="match status" value="1"/>
</dbReference>
<evidence type="ECO:0000256" key="5">
    <source>
        <dbReference type="ARBA" id="ARBA00023163"/>
    </source>
</evidence>
<proteinExistence type="inferred from homology"/>
<accession>A0A855SFY6</accession>
<dbReference type="InterPro" id="IPR004839">
    <property type="entry name" value="Aminotransferase_I/II_large"/>
</dbReference>
<evidence type="ECO:0000256" key="1">
    <source>
        <dbReference type="ARBA" id="ARBA00005384"/>
    </source>
</evidence>
<dbReference type="InterPro" id="IPR036390">
    <property type="entry name" value="WH_DNA-bd_sf"/>
</dbReference>
<dbReference type="InterPro" id="IPR000524">
    <property type="entry name" value="Tscrpt_reg_HTH_GntR"/>
</dbReference>
<reference evidence="7 8" key="1">
    <citation type="submission" date="2018-01" db="EMBL/GenBank/DDBJ databases">
        <title>Whole genome sequencing of Histamine producing bacteria.</title>
        <authorList>
            <person name="Butler K."/>
        </authorList>
    </citation>
    <scope>NUCLEOTIDE SEQUENCE [LARGE SCALE GENOMIC DNA]</scope>
    <source>
        <strain evidence="7 8">A2-1</strain>
    </source>
</reference>
<dbReference type="PROSITE" id="PS50949">
    <property type="entry name" value="HTH_GNTR"/>
    <property type="match status" value="1"/>
</dbReference>
<evidence type="ECO:0000256" key="2">
    <source>
        <dbReference type="ARBA" id="ARBA00022898"/>
    </source>
</evidence>
<dbReference type="PRINTS" id="PR00035">
    <property type="entry name" value="HTHGNTR"/>
</dbReference>
<dbReference type="AlphaFoldDB" id="A0A855SFY6"/>
<keyword evidence="3" id="KW-0805">Transcription regulation</keyword>
<dbReference type="GeneID" id="61228757"/>
<comment type="caution">
    <text evidence="7">The sequence shown here is derived from an EMBL/GenBank/DDBJ whole genome shotgun (WGS) entry which is preliminary data.</text>
</comment>
<evidence type="ECO:0000256" key="4">
    <source>
        <dbReference type="ARBA" id="ARBA00023125"/>
    </source>
</evidence>
<comment type="similarity">
    <text evidence="1">In the C-terminal section; belongs to the class-I pyridoxal-phosphate-dependent aminotransferase family.</text>
</comment>
<keyword evidence="5" id="KW-0804">Transcription</keyword>
<dbReference type="CDD" id="cd07377">
    <property type="entry name" value="WHTH_GntR"/>
    <property type="match status" value="1"/>
</dbReference>
<dbReference type="Pfam" id="PF00392">
    <property type="entry name" value="GntR"/>
    <property type="match status" value="1"/>
</dbReference>
<dbReference type="GO" id="GO:0008483">
    <property type="term" value="F:transaminase activity"/>
    <property type="evidence" value="ECO:0007669"/>
    <property type="project" value="UniProtKB-KW"/>
</dbReference>
<keyword evidence="2" id="KW-0663">Pyridoxal phosphate</keyword>
<evidence type="ECO:0000259" key="6">
    <source>
        <dbReference type="PROSITE" id="PS50949"/>
    </source>
</evidence>
<sequence length="491" mass="55992">MDGSSLILIDTGDLTLCHHQGSRQQSLFIAIRDKITQGYWPKNSKLPSTRHLAQILDVSRNTIIATYDQLVAEGYIRSQAGSGFYVAATLPDHYLTTTRSEDSFKQPTIKQQINTTNNAFAPGVPDLAAFPRRKWQRLYQQQFDRTQFLGCNDLQGEWEFRDVLTHYLKTSRSVDVTADRIISTSGAQQALIMAIMASTQPNDIVLVENPGYAQMRKVVNLCNVKIAPLSVTPFDGINLQQLSKTKAKAIYITPSNQYPLGTTLNISQRIQLLKWASQHNVTIIEDDYDSEFQYAHRPYPSLQGLAAQTNINVNIIYIGTFSKVMCNSIRLGYMVVPQALLSRYLEIKDALSGETQVQVQLAMAEFIHSGHLLRHIRKMRRLYQTKHQQMLQSIKDCLGQQWEVISQAAGLHVTVRWHQNVCEKQFCEEAFQHNIIVRPLSYYELPNTIRNWQGIVLGFGNTSIDDIPVLIENLKTCFNHLLTENRHDEYF</sequence>
<dbReference type="PANTHER" id="PTHR46577:SF1">
    <property type="entry name" value="HTH-TYPE TRANSCRIPTIONAL REGULATORY PROTEIN GABR"/>
    <property type="match status" value="1"/>
</dbReference>
<organism evidence="7 8">
    <name type="scientific">Photobacterium angustum</name>
    <dbReference type="NCBI Taxonomy" id="661"/>
    <lineage>
        <taxon>Bacteria</taxon>
        <taxon>Pseudomonadati</taxon>
        <taxon>Pseudomonadota</taxon>
        <taxon>Gammaproteobacteria</taxon>
        <taxon>Vibrionales</taxon>
        <taxon>Vibrionaceae</taxon>
        <taxon>Photobacterium</taxon>
    </lineage>
</organism>
<evidence type="ECO:0000313" key="7">
    <source>
        <dbReference type="EMBL" id="PSX07617.1"/>
    </source>
</evidence>
<dbReference type="Pfam" id="PF00155">
    <property type="entry name" value="Aminotran_1_2"/>
    <property type="match status" value="1"/>
</dbReference>
<dbReference type="EMBL" id="PYOY01000004">
    <property type="protein sequence ID" value="PSX07617.1"/>
    <property type="molecule type" value="Genomic_DNA"/>
</dbReference>
<dbReference type="InterPro" id="IPR051446">
    <property type="entry name" value="HTH_trans_reg/aminotransferase"/>
</dbReference>
<dbReference type="GO" id="GO:0003700">
    <property type="term" value="F:DNA-binding transcription factor activity"/>
    <property type="evidence" value="ECO:0007669"/>
    <property type="project" value="InterPro"/>
</dbReference>
<keyword evidence="7" id="KW-0032">Aminotransferase</keyword>
<evidence type="ECO:0000256" key="3">
    <source>
        <dbReference type="ARBA" id="ARBA00023015"/>
    </source>
</evidence>
<protein>
    <submittedName>
        <fullName evidence="7">PLP-dependent aminotransferase family protein</fullName>
    </submittedName>
</protein>
<dbReference type="InterPro" id="IPR036388">
    <property type="entry name" value="WH-like_DNA-bd_sf"/>
</dbReference>
<name>A0A855SFY6_PHOAN</name>
<dbReference type="GO" id="GO:0030170">
    <property type="term" value="F:pyridoxal phosphate binding"/>
    <property type="evidence" value="ECO:0007669"/>
    <property type="project" value="InterPro"/>
</dbReference>
<dbReference type="RefSeq" id="WP_045083087.1">
    <property type="nucleotide sequence ID" value="NZ_JZSV01000003.1"/>
</dbReference>
<dbReference type="Proteomes" id="UP000241440">
    <property type="component" value="Unassembled WGS sequence"/>
</dbReference>
<dbReference type="SUPFAM" id="SSF46785">
    <property type="entry name" value="Winged helix' DNA-binding domain"/>
    <property type="match status" value="1"/>
</dbReference>
<keyword evidence="4" id="KW-0238">DNA-binding</keyword>
<dbReference type="InterPro" id="IPR015421">
    <property type="entry name" value="PyrdxlP-dep_Trfase_major"/>
</dbReference>
<dbReference type="SUPFAM" id="SSF53383">
    <property type="entry name" value="PLP-dependent transferases"/>
    <property type="match status" value="1"/>
</dbReference>
<dbReference type="PANTHER" id="PTHR46577">
    <property type="entry name" value="HTH-TYPE TRANSCRIPTIONAL REGULATORY PROTEIN GABR"/>
    <property type="match status" value="1"/>
</dbReference>
<dbReference type="CDD" id="cd00609">
    <property type="entry name" value="AAT_like"/>
    <property type="match status" value="1"/>
</dbReference>